<reference evidence="4" key="2">
    <citation type="journal article" date="2008" name="Nucleic Acids Res.">
        <title>The rice annotation project database (RAP-DB): 2008 update.</title>
        <authorList>
            <consortium name="The rice annotation project (RAP)"/>
        </authorList>
    </citation>
    <scope>GENOME REANNOTATION</scope>
    <source>
        <strain evidence="4">cv. Nipponbare</strain>
    </source>
</reference>
<evidence type="ECO:0000259" key="2">
    <source>
        <dbReference type="Pfam" id="PF13961"/>
    </source>
</evidence>
<protein>
    <recommendedName>
        <fullName evidence="2">DUF4219 domain-containing protein</fullName>
    </recommendedName>
</protein>
<organism evidence="3 4">
    <name type="scientific">Oryza sativa subsp. japonica</name>
    <name type="common">Rice</name>
    <dbReference type="NCBI Taxonomy" id="39947"/>
    <lineage>
        <taxon>Eukaryota</taxon>
        <taxon>Viridiplantae</taxon>
        <taxon>Streptophyta</taxon>
        <taxon>Embryophyta</taxon>
        <taxon>Tracheophyta</taxon>
        <taxon>Spermatophyta</taxon>
        <taxon>Magnoliopsida</taxon>
        <taxon>Liliopsida</taxon>
        <taxon>Poales</taxon>
        <taxon>Poaceae</taxon>
        <taxon>BOP clade</taxon>
        <taxon>Oryzoideae</taxon>
        <taxon>Oryzeae</taxon>
        <taxon>Oryzinae</taxon>
        <taxon>Oryza</taxon>
        <taxon>Oryza sativa</taxon>
    </lineage>
</organism>
<evidence type="ECO:0000313" key="3">
    <source>
        <dbReference type="EMBL" id="BAD20086.1"/>
    </source>
</evidence>
<dbReference type="Pfam" id="PF13961">
    <property type="entry name" value="DUF4219"/>
    <property type="match status" value="1"/>
</dbReference>
<evidence type="ECO:0000313" key="4">
    <source>
        <dbReference type="Proteomes" id="UP000000763"/>
    </source>
</evidence>
<accession>Q6K285</accession>
<name>Q6K285_ORYSJ</name>
<feature type="chain" id="PRO_5004275539" description="DUF4219 domain-containing protein" evidence="1">
    <location>
        <begin position="18"/>
        <end position="117"/>
    </location>
</feature>
<gene>
    <name evidence="3" type="primary">P0415D04.3</name>
</gene>
<dbReference type="Proteomes" id="UP000000763">
    <property type="component" value="Chromosome 9"/>
</dbReference>
<dbReference type="InterPro" id="IPR025314">
    <property type="entry name" value="DUF4219"/>
</dbReference>
<feature type="domain" description="DUF4219" evidence="2">
    <location>
        <begin position="82"/>
        <end position="108"/>
    </location>
</feature>
<feature type="signal peptide" evidence="1">
    <location>
        <begin position="1"/>
        <end position="17"/>
    </location>
</feature>
<dbReference type="EMBL" id="AP006062">
    <property type="protein sequence ID" value="BAD20086.1"/>
    <property type="molecule type" value="Genomic_DNA"/>
</dbReference>
<proteinExistence type="predicted"/>
<evidence type="ECO:0000256" key="1">
    <source>
        <dbReference type="SAM" id="SignalP"/>
    </source>
</evidence>
<dbReference type="AlphaFoldDB" id="Q6K285"/>
<sequence>MLAFLVIKIYFRVIAYGIESGKAVNSAAPNKTVFLCAQHPVTNQGVALMGDDKKLIDGTSKEGVVIQWVIREVGGGSRYPVLTKTNYSNWELLMKVKLKTRALWHAIEDDVLIHKMR</sequence>
<keyword evidence="1" id="KW-0732">Signal</keyword>
<reference evidence="4" key="1">
    <citation type="journal article" date="2005" name="Nature">
        <title>The map-based sequence of the rice genome.</title>
        <authorList>
            <consortium name="International rice genome sequencing project (IRGSP)"/>
            <person name="Matsumoto T."/>
            <person name="Wu J."/>
            <person name="Kanamori H."/>
            <person name="Katayose Y."/>
            <person name="Fujisawa M."/>
            <person name="Namiki N."/>
            <person name="Mizuno H."/>
            <person name="Yamamoto K."/>
            <person name="Antonio B.A."/>
            <person name="Baba T."/>
            <person name="Sakata K."/>
            <person name="Nagamura Y."/>
            <person name="Aoki H."/>
            <person name="Arikawa K."/>
            <person name="Arita K."/>
            <person name="Bito T."/>
            <person name="Chiden Y."/>
            <person name="Fujitsuka N."/>
            <person name="Fukunaka R."/>
            <person name="Hamada M."/>
            <person name="Harada C."/>
            <person name="Hayashi A."/>
            <person name="Hijishita S."/>
            <person name="Honda M."/>
            <person name="Hosokawa S."/>
            <person name="Ichikawa Y."/>
            <person name="Idonuma A."/>
            <person name="Iijima M."/>
            <person name="Ikeda M."/>
            <person name="Ikeno M."/>
            <person name="Ito K."/>
            <person name="Ito S."/>
            <person name="Ito T."/>
            <person name="Ito Y."/>
            <person name="Ito Y."/>
            <person name="Iwabuchi A."/>
            <person name="Kamiya K."/>
            <person name="Karasawa W."/>
            <person name="Kurita K."/>
            <person name="Katagiri S."/>
            <person name="Kikuta A."/>
            <person name="Kobayashi H."/>
            <person name="Kobayashi N."/>
            <person name="Machita K."/>
            <person name="Maehara T."/>
            <person name="Masukawa M."/>
            <person name="Mizubayashi T."/>
            <person name="Mukai Y."/>
            <person name="Nagasaki H."/>
            <person name="Nagata Y."/>
            <person name="Naito S."/>
            <person name="Nakashima M."/>
            <person name="Nakama Y."/>
            <person name="Nakamichi Y."/>
            <person name="Nakamura M."/>
            <person name="Meguro A."/>
            <person name="Negishi M."/>
            <person name="Ohta I."/>
            <person name="Ohta T."/>
            <person name="Okamoto M."/>
            <person name="Ono N."/>
            <person name="Saji S."/>
            <person name="Sakaguchi M."/>
            <person name="Sakai K."/>
            <person name="Shibata M."/>
            <person name="Shimokawa T."/>
            <person name="Song J."/>
            <person name="Takazaki Y."/>
            <person name="Terasawa K."/>
            <person name="Tsugane M."/>
            <person name="Tsuji K."/>
            <person name="Ueda S."/>
            <person name="Waki K."/>
            <person name="Yamagata H."/>
            <person name="Yamamoto M."/>
            <person name="Yamamoto S."/>
            <person name="Yamane H."/>
            <person name="Yoshiki S."/>
            <person name="Yoshihara R."/>
            <person name="Yukawa K."/>
            <person name="Zhong H."/>
            <person name="Yano M."/>
            <person name="Yuan Q."/>
            <person name="Ouyang S."/>
            <person name="Liu J."/>
            <person name="Jones K.M."/>
            <person name="Gansberger K."/>
            <person name="Moffat K."/>
            <person name="Hill J."/>
            <person name="Bera J."/>
            <person name="Fadrosh D."/>
            <person name="Jin S."/>
            <person name="Johri S."/>
            <person name="Kim M."/>
            <person name="Overton L."/>
            <person name="Reardon M."/>
            <person name="Tsitrin T."/>
            <person name="Vuong H."/>
            <person name="Weaver B."/>
            <person name="Ciecko A."/>
            <person name="Tallon L."/>
            <person name="Jackson J."/>
            <person name="Pai G."/>
            <person name="Aken S.V."/>
            <person name="Utterback T."/>
            <person name="Reidmuller S."/>
            <person name="Feldblyum T."/>
            <person name="Hsiao J."/>
            <person name="Zismann V."/>
            <person name="Iobst S."/>
            <person name="de Vazeille A.R."/>
            <person name="Buell C.R."/>
            <person name="Ying K."/>
            <person name="Li Y."/>
            <person name="Lu T."/>
            <person name="Huang Y."/>
            <person name="Zhao Q."/>
            <person name="Feng Q."/>
            <person name="Zhang L."/>
            <person name="Zhu J."/>
            <person name="Weng Q."/>
            <person name="Mu J."/>
            <person name="Lu Y."/>
            <person name="Fan D."/>
            <person name="Liu Y."/>
            <person name="Guan J."/>
            <person name="Zhang Y."/>
            <person name="Yu S."/>
            <person name="Liu X."/>
            <person name="Zhang Y."/>
            <person name="Hong G."/>
            <person name="Han B."/>
            <person name="Choisne N."/>
            <person name="Demange N."/>
            <person name="Orjeda G."/>
            <person name="Samain S."/>
            <person name="Cattolico L."/>
            <person name="Pelletier E."/>
            <person name="Couloux A."/>
            <person name="Segurens B."/>
            <person name="Wincker P."/>
            <person name="D'Hont A."/>
            <person name="Scarpelli C."/>
            <person name="Weissenbach J."/>
            <person name="Salanoubat M."/>
            <person name="Quetier F."/>
            <person name="Yu Y."/>
            <person name="Kim H.R."/>
            <person name="Rambo T."/>
            <person name="Currie J."/>
            <person name="Collura K."/>
            <person name="Luo M."/>
            <person name="Yang T."/>
            <person name="Ammiraju J.S.S."/>
            <person name="Engler F."/>
            <person name="Soderlund C."/>
            <person name="Wing R.A."/>
            <person name="Palmer L.E."/>
            <person name="de la Bastide M."/>
            <person name="Spiegel L."/>
            <person name="Nascimento L."/>
            <person name="Zutavern T."/>
            <person name="O'Shaughnessy A."/>
            <person name="Dike S."/>
            <person name="Dedhia N."/>
            <person name="Preston R."/>
            <person name="Balija V."/>
            <person name="McCombie W.R."/>
            <person name="Chow T."/>
            <person name="Chen H."/>
            <person name="Chung M."/>
            <person name="Chen C."/>
            <person name="Shaw J."/>
            <person name="Wu H."/>
            <person name="Hsiao K."/>
            <person name="Chao Y."/>
            <person name="Chu M."/>
            <person name="Cheng C."/>
            <person name="Hour A."/>
            <person name="Lee P."/>
            <person name="Lin S."/>
            <person name="Lin Y."/>
            <person name="Liou J."/>
            <person name="Liu S."/>
            <person name="Hsing Y."/>
            <person name="Raghuvanshi S."/>
            <person name="Mohanty A."/>
            <person name="Bharti A.K."/>
            <person name="Gaur A."/>
            <person name="Gupta V."/>
            <person name="Kumar D."/>
            <person name="Ravi V."/>
            <person name="Vij S."/>
            <person name="Kapur A."/>
            <person name="Khurana P."/>
            <person name="Khurana P."/>
            <person name="Khurana J.P."/>
            <person name="Tyagi A.K."/>
            <person name="Gaikwad K."/>
            <person name="Singh A."/>
            <person name="Dalal V."/>
            <person name="Srivastava S."/>
            <person name="Dixit A."/>
            <person name="Pal A.K."/>
            <person name="Ghazi I.A."/>
            <person name="Yadav M."/>
            <person name="Pandit A."/>
            <person name="Bhargava A."/>
            <person name="Sureshbabu K."/>
            <person name="Batra K."/>
            <person name="Sharma T.R."/>
            <person name="Mohapatra T."/>
            <person name="Singh N.K."/>
            <person name="Messing J."/>
            <person name="Nelson A.B."/>
            <person name="Fuks G."/>
            <person name="Kavchok S."/>
            <person name="Keizer G."/>
            <person name="Linton E."/>
            <person name="Llaca V."/>
            <person name="Song R."/>
            <person name="Tanyolac B."/>
            <person name="Young S."/>
            <person name="Ho-Il K."/>
            <person name="Hahn J.H."/>
            <person name="Sangsakoo G."/>
            <person name="Vanavichit A."/>
            <person name="de Mattos Luiz.A.T."/>
            <person name="Zimmer P.D."/>
            <person name="Malone G."/>
            <person name="Dellagostin O."/>
            <person name="de Oliveira A.C."/>
            <person name="Bevan M."/>
            <person name="Bancroft I."/>
            <person name="Minx P."/>
            <person name="Cordum H."/>
            <person name="Wilson R."/>
            <person name="Cheng Z."/>
            <person name="Jin W."/>
            <person name="Jiang J."/>
            <person name="Leong S.A."/>
            <person name="Iwama H."/>
            <person name="Gojobori T."/>
            <person name="Itoh T."/>
            <person name="Niimura Y."/>
            <person name="Fujii Y."/>
            <person name="Habara T."/>
            <person name="Sakai H."/>
            <person name="Sato Y."/>
            <person name="Wilson G."/>
            <person name="Kumar K."/>
            <person name="McCouch S."/>
            <person name="Juretic N."/>
            <person name="Hoen D."/>
            <person name="Wright S."/>
            <person name="Bruskiewich R."/>
            <person name="Bureau T."/>
            <person name="Miyao A."/>
            <person name="Hirochika H."/>
            <person name="Nishikawa T."/>
            <person name="Kadowaki K."/>
            <person name="Sugiura M."/>
            <person name="Burr B."/>
            <person name="Sasaki T."/>
        </authorList>
    </citation>
    <scope>NUCLEOTIDE SEQUENCE [LARGE SCALE GENOMIC DNA]</scope>
    <source>
        <strain evidence="4">cv. Nipponbare</strain>
    </source>
</reference>